<dbReference type="EC" id="3.5.4.10" evidence="10"/>
<accession>A0A931ARF5</accession>
<dbReference type="Pfam" id="PF02142">
    <property type="entry name" value="MGS"/>
    <property type="match status" value="1"/>
</dbReference>
<dbReference type="InterPro" id="IPR016193">
    <property type="entry name" value="Cytidine_deaminase-like"/>
</dbReference>
<comment type="pathway">
    <text evidence="2 10">Purine metabolism; IMP biosynthesis via de novo pathway; 5-formamido-1-(5-phospho-D-ribosyl)imidazole-4-carboxamide from 5-amino-1-(5-phospho-D-ribosyl)imidazole-4-carboxamide (10-formyl THF route): step 1/1.</text>
</comment>
<evidence type="ECO:0000256" key="3">
    <source>
        <dbReference type="ARBA" id="ARBA00007667"/>
    </source>
</evidence>
<dbReference type="EC" id="2.1.2.3" evidence="10"/>
<dbReference type="Gene3D" id="3.40.140.20">
    <property type="match status" value="2"/>
</dbReference>
<dbReference type="GO" id="GO:0005829">
    <property type="term" value="C:cytosol"/>
    <property type="evidence" value="ECO:0007669"/>
    <property type="project" value="TreeGrafter"/>
</dbReference>
<dbReference type="PIRSF" id="PIRSF000414">
    <property type="entry name" value="AICARFT_IMPCHas"/>
    <property type="match status" value="1"/>
</dbReference>
<evidence type="ECO:0000313" key="12">
    <source>
        <dbReference type="EMBL" id="MBF8437613.1"/>
    </source>
</evidence>
<comment type="pathway">
    <text evidence="1 10">Purine metabolism; IMP biosynthesis via de novo pathway; IMP from 5-formamido-1-(5-phospho-D-ribosyl)imidazole-4-carboxamide: step 1/1.</text>
</comment>
<evidence type="ECO:0000256" key="1">
    <source>
        <dbReference type="ARBA" id="ARBA00004844"/>
    </source>
</evidence>
<evidence type="ECO:0000256" key="9">
    <source>
        <dbReference type="ARBA" id="ARBA00050687"/>
    </source>
</evidence>
<dbReference type="CDD" id="cd01421">
    <property type="entry name" value="IMPCH"/>
    <property type="match status" value="1"/>
</dbReference>
<evidence type="ECO:0000313" key="13">
    <source>
        <dbReference type="Proteomes" id="UP000621436"/>
    </source>
</evidence>
<keyword evidence="13" id="KW-1185">Reference proteome</keyword>
<dbReference type="Pfam" id="PF01808">
    <property type="entry name" value="AICARFT_IMPCHas"/>
    <property type="match status" value="1"/>
</dbReference>
<evidence type="ECO:0000256" key="8">
    <source>
        <dbReference type="ARBA" id="ARBA00050488"/>
    </source>
</evidence>
<evidence type="ECO:0000259" key="11">
    <source>
        <dbReference type="PROSITE" id="PS51855"/>
    </source>
</evidence>
<keyword evidence="7 10" id="KW-0511">Multifunctional enzyme</keyword>
<dbReference type="InterPro" id="IPR024051">
    <property type="entry name" value="AICAR_Tfase_dup_dom_sf"/>
</dbReference>
<dbReference type="GO" id="GO:0004643">
    <property type="term" value="F:phosphoribosylaminoimidazolecarboxamide formyltransferase activity"/>
    <property type="evidence" value="ECO:0007669"/>
    <property type="project" value="UniProtKB-UniRule"/>
</dbReference>
<dbReference type="SUPFAM" id="SSF52335">
    <property type="entry name" value="Methylglyoxal synthase-like"/>
    <property type="match status" value="1"/>
</dbReference>
<dbReference type="NCBIfam" id="NF002049">
    <property type="entry name" value="PRK00881.1"/>
    <property type="match status" value="1"/>
</dbReference>
<dbReference type="FunFam" id="3.40.140.20:FF:000001">
    <property type="entry name" value="Bifunctional purine biosynthesis protein PurH"/>
    <property type="match status" value="1"/>
</dbReference>
<organism evidence="12 13">
    <name type="scientific">Halonatronomonas betaini</name>
    <dbReference type="NCBI Taxonomy" id="2778430"/>
    <lineage>
        <taxon>Bacteria</taxon>
        <taxon>Bacillati</taxon>
        <taxon>Bacillota</taxon>
        <taxon>Clostridia</taxon>
        <taxon>Halanaerobiales</taxon>
        <taxon>Halarsenatibacteraceae</taxon>
        <taxon>Halonatronomonas</taxon>
    </lineage>
</organism>
<dbReference type="NCBIfam" id="TIGR00355">
    <property type="entry name" value="purH"/>
    <property type="match status" value="1"/>
</dbReference>
<dbReference type="InterPro" id="IPR036914">
    <property type="entry name" value="MGS-like_dom_sf"/>
</dbReference>
<dbReference type="SUPFAM" id="SSF53927">
    <property type="entry name" value="Cytidine deaminase-like"/>
    <property type="match status" value="1"/>
</dbReference>
<sequence length="527" mass="57836">MSNIKRALISVAEKKGIVELAEKLSENGVEIIATGGTAEKLKSNDIDVMEISELTGYPELLAGRVKTLHPAVMAGILARRSNEKDIEDLNDNEIEPIDLIVCNLYPFENKVENNPDDHSGILEEIDIGGQTLIRSAAKNYQDVLVLTDPEQYAGFLDTYTEGNIDKKYRSKLARAAFSYIANYDGAISDYFGSLDVESDQKDNFQVSFNIKAELDRELKYGENPHQKAAVYRSKDLLSGTSLLSARQLNGDDLSYNNINDSQAALDLILEFDEHAATAIIKHTNPCGLAIAHSPVVAFRKAYAGDPQSAYGSIVAFNREVGGSVAREMIGGRKYIEIVLAPSYTEEAVEALVDRWSDIKLLELADMKIAEKNDYEIKSISGGFLLQEKDIGVDDLADLKQVAGPYKDKEIKEKELKELYLATMAAKHVKSNAIALARGEAIVGIGAGQMSRVDAVRLASKKAAGRQFGGVLASDAFFPYPDAIEIAAENNIKSIIQPGGSIRDEDVIKACDEHGIKMYFTGYRHFKH</sequence>
<dbReference type="PROSITE" id="PS51855">
    <property type="entry name" value="MGS"/>
    <property type="match status" value="1"/>
</dbReference>
<protein>
    <recommendedName>
        <fullName evidence="10">Bifunctional purine biosynthesis protein PurH</fullName>
    </recommendedName>
    <domain>
        <recommendedName>
            <fullName evidence="10">Phosphoribosylaminoimidazolecarboxamide formyltransferase</fullName>
            <ecNumber evidence="10">2.1.2.3</ecNumber>
        </recommendedName>
        <alternativeName>
            <fullName evidence="10">AICAR transformylase</fullName>
        </alternativeName>
    </domain>
    <domain>
        <recommendedName>
            <fullName evidence="10">IMP cyclohydrolase</fullName>
            <ecNumber evidence="10">3.5.4.10</ecNumber>
        </recommendedName>
        <alternativeName>
            <fullName evidence="10">ATIC</fullName>
        </alternativeName>
        <alternativeName>
            <fullName evidence="10">IMP synthase</fullName>
        </alternativeName>
        <alternativeName>
            <fullName evidence="10">Inosinicase</fullName>
        </alternativeName>
    </domain>
</protein>
<dbReference type="Proteomes" id="UP000621436">
    <property type="component" value="Unassembled WGS sequence"/>
</dbReference>
<comment type="similarity">
    <text evidence="3 10">Belongs to the PurH family.</text>
</comment>
<comment type="catalytic activity">
    <reaction evidence="8 10">
        <text>(6R)-10-formyltetrahydrofolate + 5-amino-1-(5-phospho-beta-D-ribosyl)imidazole-4-carboxamide = 5-formamido-1-(5-phospho-D-ribosyl)imidazole-4-carboxamide + (6S)-5,6,7,8-tetrahydrofolate</text>
        <dbReference type="Rhea" id="RHEA:22192"/>
        <dbReference type="ChEBI" id="CHEBI:57453"/>
        <dbReference type="ChEBI" id="CHEBI:58467"/>
        <dbReference type="ChEBI" id="CHEBI:58475"/>
        <dbReference type="ChEBI" id="CHEBI:195366"/>
        <dbReference type="EC" id="2.1.2.3"/>
    </reaction>
</comment>
<proteinExistence type="inferred from homology"/>
<keyword evidence="6 10" id="KW-0378">Hydrolase</keyword>
<keyword evidence="4 10" id="KW-0808">Transferase</keyword>
<evidence type="ECO:0000256" key="4">
    <source>
        <dbReference type="ARBA" id="ARBA00022679"/>
    </source>
</evidence>
<evidence type="ECO:0000256" key="5">
    <source>
        <dbReference type="ARBA" id="ARBA00022755"/>
    </source>
</evidence>
<name>A0A931ARF5_9FIRM</name>
<evidence type="ECO:0000256" key="10">
    <source>
        <dbReference type="HAMAP-Rule" id="MF_00139"/>
    </source>
</evidence>
<dbReference type="InterPro" id="IPR002695">
    <property type="entry name" value="PurH-like"/>
</dbReference>
<evidence type="ECO:0000256" key="2">
    <source>
        <dbReference type="ARBA" id="ARBA00004954"/>
    </source>
</evidence>
<dbReference type="PANTHER" id="PTHR11692:SF0">
    <property type="entry name" value="BIFUNCTIONAL PURINE BIOSYNTHESIS PROTEIN ATIC"/>
    <property type="match status" value="1"/>
</dbReference>
<dbReference type="FunFam" id="3.40.50.1380:FF:000001">
    <property type="entry name" value="Bifunctional purine biosynthesis protein PurH"/>
    <property type="match status" value="1"/>
</dbReference>
<feature type="domain" description="MGS-like" evidence="11">
    <location>
        <begin position="1"/>
        <end position="147"/>
    </location>
</feature>
<comment type="caution">
    <text evidence="12">The sequence shown here is derived from an EMBL/GenBank/DDBJ whole genome shotgun (WGS) entry which is preliminary data.</text>
</comment>
<dbReference type="GO" id="GO:0006189">
    <property type="term" value="P:'de novo' IMP biosynthetic process"/>
    <property type="evidence" value="ECO:0007669"/>
    <property type="project" value="UniProtKB-UniRule"/>
</dbReference>
<keyword evidence="5 10" id="KW-0658">Purine biosynthesis</keyword>
<evidence type="ECO:0000256" key="7">
    <source>
        <dbReference type="ARBA" id="ARBA00023268"/>
    </source>
</evidence>
<evidence type="ECO:0000256" key="6">
    <source>
        <dbReference type="ARBA" id="ARBA00022801"/>
    </source>
</evidence>
<dbReference type="HAMAP" id="MF_00139">
    <property type="entry name" value="PurH"/>
    <property type="match status" value="1"/>
</dbReference>
<dbReference type="PANTHER" id="PTHR11692">
    <property type="entry name" value="BIFUNCTIONAL PURINE BIOSYNTHESIS PROTEIN PURH"/>
    <property type="match status" value="1"/>
</dbReference>
<reference evidence="12" key="1">
    <citation type="submission" date="2020-11" db="EMBL/GenBank/DDBJ databases">
        <title>Halonatronomonas betainensis gen. nov., sp. nov. a novel haloalkaliphilic representative of the family Halanaerobiacae capable of betaine degradation.</title>
        <authorList>
            <person name="Boltyanskaya Y."/>
            <person name="Kevbrin V."/>
            <person name="Detkova E."/>
            <person name="Grouzdev D.S."/>
            <person name="Koziaeva V."/>
            <person name="Zhilina T."/>
        </authorList>
    </citation>
    <scope>NUCLEOTIDE SEQUENCE</scope>
    <source>
        <strain evidence="12">Z-7014</strain>
    </source>
</reference>
<dbReference type="Gene3D" id="3.40.50.1380">
    <property type="entry name" value="Methylglyoxal synthase-like domain"/>
    <property type="match status" value="1"/>
</dbReference>
<dbReference type="RefSeq" id="WP_270454606.1">
    <property type="nucleotide sequence ID" value="NZ_JADPIE010000006.1"/>
</dbReference>
<dbReference type="SMART" id="SM00798">
    <property type="entry name" value="AICARFT_IMPCHas"/>
    <property type="match status" value="1"/>
</dbReference>
<comment type="catalytic activity">
    <reaction evidence="9 10">
        <text>IMP + H2O = 5-formamido-1-(5-phospho-D-ribosyl)imidazole-4-carboxamide</text>
        <dbReference type="Rhea" id="RHEA:18445"/>
        <dbReference type="ChEBI" id="CHEBI:15377"/>
        <dbReference type="ChEBI" id="CHEBI:58053"/>
        <dbReference type="ChEBI" id="CHEBI:58467"/>
        <dbReference type="EC" id="3.5.4.10"/>
    </reaction>
</comment>
<dbReference type="GO" id="GO:0003937">
    <property type="term" value="F:IMP cyclohydrolase activity"/>
    <property type="evidence" value="ECO:0007669"/>
    <property type="project" value="UniProtKB-UniRule"/>
</dbReference>
<dbReference type="InterPro" id="IPR011607">
    <property type="entry name" value="MGS-like_dom"/>
</dbReference>
<comment type="domain">
    <text evidence="10">The IMP cyclohydrolase activity resides in the N-terminal region.</text>
</comment>
<dbReference type="EMBL" id="JADPIE010000006">
    <property type="protein sequence ID" value="MBF8437613.1"/>
    <property type="molecule type" value="Genomic_DNA"/>
</dbReference>
<dbReference type="SMART" id="SM00851">
    <property type="entry name" value="MGS"/>
    <property type="match status" value="1"/>
</dbReference>
<gene>
    <name evidence="10 12" type="primary">purH</name>
    <name evidence="12" type="ORF">I0Q91_11000</name>
</gene>
<dbReference type="AlphaFoldDB" id="A0A931ARF5"/>